<name>A0A0C3GGS5_PILCF</name>
<dbReference type="GO" id="GO:0070847">
    <property type="term" value="C:core mediator complex"/>
    <property type="evidence" value="ECO:0007669"/>
    <property type="project" value="TreeGrafter"/>
</dbReference>
<comment type="subunit">
    <text evidence="8">Component of the Mediator complex.</text>
</comment>
<sequence length="643" mass="71480">MEEPPWKKIKLSLERPYKYDDGKLIPVLQDITPEGIHINEPKDDPARGLGDRLRRIFIERGIDFFDKNRGQSLQEGILTNGRNRADTEDEALRDVKSHEENEEQSDRAMTPEELFKMRMEILPQLYTALGETSHAKELLSLILPSTSPIQLSSIPSLPSSTLTATIVTKPPSIPSVQAFNAQLVVGGKDEALRKASDIFKTAAESMERGAARGDKYWVDALKIRRANWGLIPAPLPFGAATGKGADKTSKDFLISFGLEESPPHIRRRAIGYMATYKTDSGALVFPHRRRTRLRVSLRMPDSNGSLCLSHNTIVSADDGSLDGSLRAAQQEIVEQEIFAVLIKEAGNLPTASARVSERLIVIDAAQRMELLFELIDEEDSLSLQTGNEATAAKCDLIASILHALLLRMHSHLKTERLGSSGVARVSGPLNGRPTPLLQPVIDLLQYQGFCERIKTEVNRMVRALGVTSLPCSLRITSVGENGRELANILNEDSVWTIGGEAILRIDDRHTLRLTFLSPSSLTAHLPQATLTLSSISQLVQLLCDEIEHYILNRICELGSEICDRVDGTWFVDPVSGRSVGRWEGCVLNFRVFYEEDYSICCSAFRLDHGRTGQETLLETYSTESMISLLSWVRKTIERTLSVL</sequence>
<accession>A0A0C3GGS5</accession>
<protein>
    <recommendedName>
        <fullName evidence="3 8">Mediator of RNA polymerase II transcription subunit 17</fullName>
    </recommendedName>
    <alternativeName>
        <fullName evidence="7 8">Mediator complex subunit 17</fullName>
    </alternativeName>
</protein>
<feature type="region of interest" description="Disordered" evidence="9">
    <location>
        <begin position="80"/>
        <end position="107"/>
    </location>
</feature>
<comment type="subcellular location">
    <subcellularLocation>
        <location evidence="1 8">Nucleus</location>
    </subcellularLocation>
</comment>
<comment type="similarity">
    <text evidence="2 8">Belongs to the Mediator complex subunit 17 family.</text>
</comment>
<keyword evidence="4 8" id="KW-0805">Transcription regulation</keyword>
<dbReference type="AlphaFoldDB" id="A0A0C3GGS5"/>
<dbReference type="InParanoid" id="A0A0C3GGS5"/>
<reference evidence="11" key="2">
    <citation type="submission" date="2015-01" db="EMBL/GenBank/DDBJ databases">
        <title>Evolutionary Origins and Diversification of the Mycorrhizal Mutualists.</title>
        <authorList>
            <consortium name="DOE Joint Genome Institute"/>
            <consortium name="Mycorrhizal Genomics Consortium"/>
            <person name="Kohler A."/>
            <person name="Kuo A."/>
            <person name="Nagy L.G."/>
            <person name="Floudas D."/>
            <person name="Copeland A."/>
            <person name="Barry K.W."/>
            <person name="Cichocki N."/>
            <person name="Veneault-Fourrey C."/>
            <person name="LaButti K."/>
            <person name="Lindquist E.A."/>
            <person name="Lipzen A."/>
            <person name="Lundell T."/>
            <person name="Morin E."/>
            <person name="Murat C."/>
            <person name="Riley R."/>
            <person name="Ohm R."/>
            <person name="Sun H."/>
            <person name="Tunlid A."/>
            <person name="Henrissat B."/>
            <person name="Grigoriev I.V."/>
            <person name="Hibbett D.S."/>
            <person name="Martin F."/>
        </authorList>
    </citation>
    <scope>NUCLEOTIDE SEQUENCE [LARGE SCALE GENOMIC DNA]</scope>
    <source>
        <strain evidence="11">F 1598</strain>
    </source>
</reference>
<dbReference type="GO" id="GO:0016592">
    <property type="term" value="C:mediator complex"/>
    <property type="evidence" value="ECO:0007669"/>
    <property type="project" value="InterPro"/>
</dbReference>
<keyword evidence="8" id="KW-0010">Activator</keyword>
<gene>
    <name evidence="8" type="primary">MED17</name>
    <name evidence="10" type="ORF">PILCRDRAFT_811341</name>
</gene>
<evidence type="ECO:0000256" key="4">
    <source>
        <dbReference type="ARBA" id="ARBA00023015"/>
    </source>
</evidence>
<evidence type="ECO:0000256" key="9">
    <source>
        <dbReference type="SAM" id="MobiDB-lite"/>
    </source>
</evidence>
<comment type="function">
    <text evidence="8">Component of the Mediator complex, a coactivator involved in the regulated transcription of nearly all RNA polymerase II-dependent genes. Mediator functions as a bridge to convey information from gene-specific regulatory proteins to the basal RNA polymerase II transcription machinery. Mediator is recruited to promoters by direct interactions with regulatory proteins and serves as a scaffold for the assembly of a functional preinitiation complex with RNA polymerase II and the general transcription factors.</text>
</comment>
<dbReference type="PANTHER" id="PTHR13114:SF7">
    <property type="entry name" value="MEDIATOR OF RNA POLYMERASE II TRANSCRIPTION SUBUNIT 17"/>
    <property type="match status" value="1"/>
</dbReference>
<evidence type="ECO:0000256" key="3">
    <source>
        <dbReference type="ARBA" id="ARBA00019610"/>
    </source>
</evidence>
<keyword evidence="11" id="KW-1185">Reference proteome</keyword>
<feature type="compositionally biased region" description="Basic and acidic residues" evidence="9">
    <location>
        <begin position="83"/>
        <end position="107"/>
    </location>
</feature>
<dbReference type="STRING" id="765440.A0A0C3GGS5"/>
<dbReference type="Proteomes" id="UP000054166">
    <property type="component" value="Unassembled WGS sequence"/>
</dbReference>
<evidence type="ECO:0000256" key="7">
    <source>
        <dbReference type="ARBA" id="ARBA00032014"/>
    </source>
</evidence>
<organism evidence="10 11">
    <name type="scientific">Piloderma croceum (strain F 1598)</name>
    <dbReference type="NCBI Taxonomy" id="765440"/>
    <lineage>
        <taxon>Eukaryota</taxon>
        <taxon>Fungi</taxon>
        <taxon>Dikarya</taxon>
        <taxon>Basidiomycota</taxon>
        <taxon>Agaricomycotina</taxon>
        <taxon>Agaricomycetes</taxon>
        <taxon>Agaricomycetidae</taxon>
        <taxon>Atheliales</taxon>
        <taxon>Atheliaceae</taxon>
        <taxon>Piloderma</taxon>
    </lineage>
</organism>
<reference evidence="10 11" key="1">
    <citation type="submission" date="2014-04" db="EMBL/GenBank/DDBJ databases">
        <authorList>
            <consortium name="DOE Joint Genome Institute"/>
            <person name="Kuo A."/>
            <person name="Tarkka M."/>
            <person name="Buscot F."/>
            <person name="Kohler A."/>
            <person name="Nagy L.G."/>
            <person name="Floudas D."/>
            <person name="Copeland A."/>
            <person name="Barry K.W."/>
            <person name="Cichocki N."/>
            <person name="Veneault-Fourrey C."/>
            <person name="LaButti K."/>
            <person name="Lindquist E.A."/>
            <person name="Lipzen A."/>
            <person name="Lundell T."/>
            <person name="Morin E."/>
            <person name="Murat C."/>
            <person name="Sun H."/>
            <person name="Tunlid A."/>
            <person name="Henrissat B."/>
            <person name="Grigoriev I.V."/>
            <person name="Hibbett D.S."/>
            <person name="Martin F."/>
            <person name="Nordberg H.P."/>
            <person name="Cantor M.N."/>
            <person name="Hua S.X."/>
        </authorList>
    </citation>
    <scope>NUCLEOTIDE SEQUENCE [LARGE SCALE GENOMIC DNA]</scope>
    <source>
        <strain evidence="10 11">F 1598</strain>
    </source>
</reference>
<keyword evidence="5 8" id="KW-0804">Transcription</keyword>
<evidence type="ECO:0000256" key="2">
    <source>
        <dbReference type="ARBA" id="ARBA00005635"/>
    </source>
</evidence>
<dbReference type="HOGENOM" id="CLU_011785_0_0_1"/>
<evidence type="ECO:0000313" key="11">
    <source>
        <dbReference type="Proteomes" id="UP000054166"/>
    </source>
</evidence>
<evidence type="ECO:0000256" key="1">
    <source>
        <dbReference type="ARBA" id="ARBA00004123"/>
    </source>
</evidence>
<dbReference type="GO" id="GO:0003712">
    <property type="term" value="F:transcription coregulator activity"/>
    <property type="evidence" value="ECO:0007669"/>
    <property type="project" value="InterPro"/>
</dbReference>
<keyword evidence="6 8" id="KW-0539">Nucleus</keyword>
<proteinExistence type="inferred from homology"/>
<evidence type="ECO:0000256" key="5">
    <source>
        <dbReference type="ARBA" id="ARBA00023163"/>
    </source>
</evidence>
<dbReference type="OrthoDB" id="10251234at2759"/>
<dbReference type="EMBL" id="KN832972">
    <property type="protein sequence ID" value="KIM90854.1"/>
    <property type="molecule type" value="Genomic_DNA"/>
</dbReference>
<dbReference type="InterPro" id="IPR019313">
    <property type="entry name" value="Mediator_Med17"/>
</dbReference>
<dbReference type="GO" id="GO:0006357">
    <property type="term" value="P:regulation of transcription by RNA polymerase II"/>
    <property type="evidence" value="ECO:0007669"/>
    <property type="project" value="InterPro"/>
</dbReference>
<dbReference type="Pfam" id="PF10156">
    <property type="entry name" value="Med17"/>
    <property type="match status" value="1"/>
</dbReference>
<dbReference type="PANTHER" id="PTHR13114">
    <property type="entry name" value="MEDIATOR OF RNA POLYMERASE II TRANSCRIPTION SUBUNIT 17"/>
    <property type="match status" value="1"/>
</dbReference>
<evidence type="ECO:0000313" key="10">
    <source>
        <dbReference type="EMBL" id="KIM90854.1"/>
    </source>
</evidence>
<evidence type="ECO:0000256" key="6">
    <source>
        <dbReference type="ARBA" id="ARBA00023242"/>
    </source>
</evidence>
<evidence type="ECO:0000256" key="8">
    <source>
        <dbReference type="RuleBase" id="RU364140"/>
    </source>
</evidence>